<protein>
    <submittedName>
        <fullName evidence="1">MarR family transcriptional regulator</fullName>
    </submittedName>
</protein>
<evidence type="ECO:0000313" key="1">
    <source>
        <dbReference type="EMBL" id="QJR34308.1"/>
    </source>
</evidence>
<dbReference type="AlphaFoldDB" id="A0A6M4IKB7"/>
<proteinExistence type="predicted"/>
<accession>A0A6M4IKB7</accession>
<gene>
    <name evidence="1" type="ORF">HKW67_01610</name>
</gene>
<evidence type="ECO:0000313" key="2">
    <source>
        <dbReference type="Proteomes" id="UP000500938"/>
    </source>
</evidence>
<organism evidence="1 2">
    <name type="scientific">Gemmatimonas groenlandica</name>
    <dbReference type="NCBI Taxonomy" id="2732249"/>
    <lineage>
        <taxon>Bacteria</taxon>
        <taxon>Pseudomonadati</taxon>
        <taxon>Gemmatimonadota</taxon>
        <taxon>Gemmatimonadia</taxon>
        <taxon>Gemmatimonadales</taxon>
        <taxon>Gemmatimonadaceae</taxon>
        <taxon>Gemmatimonas</taxon>
    </lineage>
</organism>
<dbReference type="KEGG" id="ggr:HKW67_01610"/>
<sequence>MPTQPSLRPFDVAVALRLLLVPEDRYEPLANALATSTSAAHRSVARLQHAGLCEPSSRTVNRSACREFLVHGVRYAFPPVHGPERLGMPTAGSHPELSPLFGNGSAMKSIVWPMEGGVVRGEALVPLFNGVTKVATRDARLHHLLACVDVIRVGNSAQRDVAADVLAQRLSLA</sequence>
<reference evidence="1 2" key="1">
    <citation type="submission" date="2020-05" db="EMBL/GenBank/DDBJ databases">
        <title>Complete genome sequence of Gemmatimonas greenlandica TET16.</title>
        <authorList>
            <person name="Zeng Y."/>
        </authorList>
    </citation>
    <scope>NUCLEOTIDE SEQUENCE [LARGE SCALE GENOMIC DNA]</scope>
    <source>
        <strain evidence="1 2">TET16</strain>
    </source>
</reference>
<keyword evidence="2" id="KW-1185">Reference proteome</keyword>
<name>A0A6M4IKB7_9BACT</name>
<dbReference type="RefSeq" id="WP_171223734.1">
    <property type="nucleotide sequence ID" value="NZ_CP053085.1"/>
</dbReference>
<dbReference type="Proteomes" id="UP000500938">
    <property type="component" value="Chromosome"/>
</dbReference>
<dbReference type="EMBL" id="CP053085">
    <property type="protein sequence ID" value="QJR34308.1"/>
    <property type="molecule type" value="Genomic_DNA"/>
</dbReference>